<evidence type="ECO:0000313" key="3">
    <source>
        <dbReference type="Proteomes" id="UP000003781"/>
    </source>
</evidence>
<gene>
    <name evidence="2" type="ORF">CY0110_12702</name>
</gene>
<evidence type="ECO:0000259" key="1">
    <source>
        <dbReference type="Pfam" id="PF05685"/>
    </source>
</evidence>
<dbReference type="EMBL" id="AAXW01000016">
    <property type="protein sequence ID" value="EAZ91126.1"/>
    <property type="molecule type" value="Genomic_DNA"/>
</dbReference>
<dbReference type="PANTHER" id="PTHR47152:SF4">
    <property type="entry name" value="SLR0445 PROTEIN"/>
    <property type="match status" value="1"/>
</dbReference>
<dbReference type="RefSeq" id="WP_008275736.1">
    <property type="nucleotide sequence ID" value="NZ_AAXW01000016.1"/>
</dbReference>
<organism evidence="2 3">
    <name type="scientific">Crocosphaera chwakensis CCY0110</name>
    <dbReference type="NCBI Taxonomy" id="391612"/>
    <lineage>
        <taxon>Bacteria</taxon>
        <taxon>Bacillati</taxon>
        <taxon>Cyanobacteriota</taxon>
        <taxon>Cyanophyceae</taxon>
        <taxon>Oscillatoriophycideae</taxon>
        <taxon>Chroococcales</taxon>
        <taxon>Aphanothecaceae</taxon>
        <taxon>Crocosphaera</taxon>
        <taxon>Crocosphaera chwakensis</taxon>
    </lineage>
</organism>
<dbReference type="Pfam" id="PF05685">
    <property type="entry name" value="Uma2"/>
    <property type="match status" value="1"/>
</dbReference>
<comment type="caution">
    <text evidence="2">The sequence shown here is derived from an EMBL/GenBank/DDBJ whole genome shotgun (WGS) entry which is preliminary data.</text>
</comment>
<dbReference type="InterPro" id="IPR011335">
    <property type="entry name" value="Restrct_endonuc-II-like"/>
</dbReference>
<proteinExistence type="predicted"/>
<dbReference type="PANTHER" id="PTHR47152">
    <property type="entry name" value="SLR2084 PROTEIN-RELATED"/>
    <property type="match status" value="1"/>
</dbReference>
<evidence type="ECO:0000313" key="2">
    <source>
        <dbReference type="EMBL" id="EAZ91126.1"/>
    </source>
</evidence>
<dbReference type="Proteomes" id="UP000003781">
    <property type="component" value="Unassembled WGS sequence"/>
</dbReference>
<keyword evidence="3" id="KW-1185">Reference proteome</keyword>
<dbReference type="OrthoDB" id="5768410at2"/>
<sequence length="201" mass="23559">MNPTIINKTIIVKEQKLTLPGWYDWQQFKGIKTLIEQQPGVKIFYLDGVIELMTLGEEHETIKSIIAILLGIYFWQKEIEFIPVGSATRESEEKGVSFEPDESYYIGEKKEHPDLAIEVNITSGSIKKLEKYKRFQIQEVWLWQDNKFLLYSLQDNEYKQIFKSQLLSDLNFKLLENCVLMSSQLEAIKIFTNAIQENNQK</sequence>
<dbReference type="Gene3D" id="3.90.1570.10">
    <property type="entry name" value="tt1808, chain A"/>
    <property type="match status" value="1"/>
</dbReference>
<dbReference type="CDD" id="cd06260">
    <property type="entry name" value="DUF820-like"/>
    <property type="match status" value="1"/>
</dbReference>
<dbReference type="InterPro" id="IPR008538">
    <property type="entry name" value="Uma2"/>
</dbReference>
<dbReference type="InterPro" id="IPR012296">
    <property type="entry name" value="Nuclease_put_TT1808"/>
</dbReference>
<feature type="domain" description="Putative restriction endonuclease" evidence="1">
    <location>
        <begin position="35"/>
        <end position="162"/>
    </location>
</feature>
<name>A3IQS1_9CHRO</name>
<reference evidence="2 3" key="1">
    <citation type="submission" date="2007-03" db="EMBL/GenBank/DDBJ databases">
        <authorList>
            <person name="Stal L."/>
            <person name="Ferriera S."/>
            <person name="Johnson J."/>
            <person name="Kravitz S."/>
            <person name="Beeson K."/>
            <person name="Sutton G."/>
            <person name="Rogers Y.-H."/>
            <person name="Friedman R."/>
            <person name="Frazier M."/>
            <person name="Venter J.C."/>
        </authorList>
    </citation>
    <scope>NUCLEOTIDE SEQUENCE [LARGE SCALE GENOMIC DNA]</scope>
    <source>
        <strain evidence="2 3">CCY0110</strain>
    </source>
</reference>
<protein>
    <recommendedName>
        <fullName evidence="1">Putative restriction endonuclease domain-containing protein</fullName>
    </recommendedName>
</protein>
<dbReference type="SUPFAM" id="SSF52980">
    <property type="entry name" value="Restriction endonuclease-like"/>
    <property type="match status" value="1"/>
</dbReference>
<dbReference type="AlphaFoldDB" id="A3IQS1"/>
<dbReference type="eggNOG" id="COG4636">
    <property type="taxonomic scope" value="Bacteria"/>
</dbReference>
<accession>A3IQS1</accession>